<dbReference type="InterPro" id="IPR001375">
    <property type="entry name" value="Peptidase_S9_cat"/>
</dbReference>
<dbReference type="Proteomes" id="UP000032487">
    <property type="component" value="Unassembled WGS sequence"/>
</dbReference>
<proteinExistence type="predicted"/>
<evidence type="ECO:0000259" key="1">
    <source>
        <dbReference type="Pfam" id="PF00326"/>
    </source>
</evidence>
<organism evidence="2 3">
    <name type="scientific">Stutzerimonas stutzeri</name>
    <name type="common">Pseudomonas stutzeri</name>
    <dbReference type="NCBI Taxonomy" id="316"/>
    <lineage>
        <taxon>Bacteria</taxon>
        <taxon>Pseudomonadati</taxon>
        <taxon>Pseudomonadota</taxon>
        <taxon>Gammaproteobacteria</taxon>
        <taxon>Pseudomonadales</taxon>
        <taxon>Pseudomonadaceae</taxon>
        <taxon>Stutzerimonas</taxon>
    </lineage>
</organism>
<dbReference type="AlphaFoldDB" id="A0A0D9AST3"/>
<dbReference type="GO" id="GO:0008236">
    <property type="term" value="F:serine-type peptidase activity"/>
    <property type="evidence" value="ECO:0007669"/>
    <property type="project" value="InterPro"/>
</dbReference>
<dbReference type="GO" id="GO:0006508">
    <property type="term" value="P:proteolysis"/>
    <property type="evidence" value="ECO:0007669"/>
    <property type="project" value="InterPro"/>
</dbReference>
<dbReference type="PANTHER" id="PTHR43056:SF5">
    <property type="entry name" value="PEPTIDASE S9 PROLYL OLIGOPEPTIDASE CATALYTIC DOMAIN-CONTAINING PROTEIN"/>
    <property type="match status" value="1"/>
</dbReference>
<dbReference type="PATRIC" id="fig|316.101.peg.1038"/>
<dbReference type="SUPFAM" id="SSF82171">
    <property type="entry name" value="DPP6 N-terminal domain-like"/>
    <property type="match status" value="1"/>
</dbReference>
<accession>A0A0D9AST3</accession>
<dbReference type="InterPro" id="IPR050585">
    <property type="entry name" value="Xaa-Pro_dipeptidyl-ppase/CocE"/>
</dbReference>
<comment type="caution">
    <text evidence="2">The sequence shown here is derived from an EMBL/GenBank/DDBJ whole genome shotgun (WGS) entry which is preliminary data.</text>
</comment>
<sequence length="643" mass="70756">MSEIEMTKTAIPYGFWPSDWSAEKAASASRDFAEIRAGHGGVFWIEYQPADARCTLWHWRAGRAVCITPAGLSLRSRVYEYGGGAFCLTDRGVAFVNEGDQQIHLQSIADQAAGPSMLTQQADCRYGDLQFDSGQTAIVAVEEAHIGERVEHRLVSFSVQSGGRSVLAEGADFYSSPALDAEARRMAWIQWQRPEQPWTATSLWMAERDADGTWQTPIRLAGAEGGESLQQPRFAADGTLYCLSDRAGWWQPWREEGGRLVPEFAVANDGAAPEAGETQAPFDHAPAPWQLGTTSYLPLSEGGLLLTRMVDGYGLLLERNDEGRERQLATAFTRCRQLAADEQHYYCIAAAVDRVPTVLAIERRTGRPEIIAGGEQPLPAEQLSRPQPFTFATGTDETAHAFFYPPCNADCRSLEGEKPPLVVFLHGGPTSACYPVFDPRIQYWTQRGFAVADVNYRGSGGFGRAYRQRLHEQWGVVDVEDASAVVTALAVSGQVDPARTFVRGSSAGGYTALCALTSDAGFSGGASLYGVSDPLALRRATHKFEADYLDWLIGDPQGHAERYRQRTPLHHAGRIRVPVIFFQGGLDAVVLPAQTELMVSALRQRNIRVEYCFYPQERHGFRQADSLADALARECRFYQGVLG</sequence>
<gene>
    <name evidence="2" type="ORF">UF78_09990</name>
</gene>
<protein>
    <submittedName>
        <fullName evidence="2">Peptidase S9</fullName>
    </submittedName>
</protein>
<dbReference type="EMBL" id="JYHV01000015">
    <property type="protein sequence ID" value="KJH82446.1"/>
    <property type="molecule type" value="Genomic_DNA"/>
</dbReference>
<feature type="domain" description="Peptidase S9 prolyl oligopeptidase catalytic" evidence="1">
    <location>
        <begin position="437"/>
        <end position="642"/>
    </location>
</feature>
<dbReference type="Gene3D" id="3.40.50.1820">
    <property type="entry name" value="alpha/beta hydrolase"/>
    <property type="match status" value="1"/>
</dbReference>
<dbReference type="SUPFAM" id="SSF53474">
    <property type="entry name" value="alpha/beta-Hydrolases"/>
    <property type="match status" value="1"/>
</dbReference>
<evidence type="ECO:0000313" key="2">
    <source>
        <dbReference type="EMBL" id="KJH82446.1"/>
    </source>
</evidence>
<dbReference type="PANTHER" id="PTHR43056">
    <property type="entry name" value="PEPTIDASE S9 PROLYL OLIGOPEPTIDASE"/>
    <property type="match status" value="1"/>
</dbReference>
<dbReference type="Pfam" id="PF00326">
    <property type="entry name" value="Peptidase_S9"/>
    <property type="match status" value="1"/>
</dbReference>
<dbReference type="InterPro" id="IPR029058">
    <property type="entry name" value="AB_hydrolase_fold"/>
</dbReference>
<name>A0A0D9AST3_STUST</name>
<reference evidence="2 3" key="1">
    <citation type="submission" date="2015-02" db="EMBL/GenBank/DDBJ databases">
        <title>Draft genome sequence of Pseudomonas stutzeri NT0128 isolated from wheat (Triticum turgidum) rhizosphere.</title>
        <authorList>
            <person name="Tovi N."/>
            <person name="Frenk S."/>
            <person name="Hadar Y."/>
            <person name="Minz D."/>
        </authorList>
    </citation>
    <scope>NUCLEOTIDE SEQUENCE [LARGE SCALE GENOMIC DNA]</scope>
    <source>
        <strain evidence="2 3">NT0128</strain>
    </source>
</reference>
<evidence type="ECO:0000313" key="3">
    <source>
        <dbReference type="Proteomes" id="UP000032487"/>
    </source>
</evidence>